<reference evidence="2" key="1">
    <citation type="submission" date="2024-02" db="UniProtKB">
        <authorList>
            <consortium name="WormBaseParasite"/>
        </authorList>
    </citation>
    <scope>IDENTIFICATION</scope>
</reference>
<organism evidence="1 2">
    <name type="scientific">Strongyloides stercoralis</name>
    <name type="common">Threadworm</name>
    <dbReference type="NCBI Taxonomy" id="6248"/>
    <lineage>
        <taxon>Eukaryota</taxon>
        <taxon>Metazoa</taxon>
        <taxon>Ecdysozoa</taxon>
        <taxon>Nematoda</taxon>
        <taxon>Chromadorea</taxon>
        <taxon>Rhabditida</taxon>
        <taxon>Tylenchina</taxon>
        <taxon>Panagrolaimomorpha</taxon>
        <taxon>Strongyloidoidea</taxon>
        <taxon>Strongyloididae</taxon>
        <taxon>Strongyloides</taxon>
    </lineage>
</organism>
<dbReference type="AlphaFoldDB" id="A0AAF5HYV3"/>
<protein>
    <submittedName>
        <fullName evidence="2">Uncharacterized protein</fullName>
    </submittedName>
</protein>
<sequence length="207" mass="23546">MKERSYSGTNQKRCCSAGAELGVWLPFWRKLEDVVLLELNLDGGIFFGRNSFSNNADYDKEFIHYYCCIGECCSTGTEAEAWRFFWRKLEDVGLLELNLKHGAFFLMGEIYLKLKDVPILQLNLKHRSSSVMGWKLMRAVVEEIGGCCSTGAVSKTIDASYDSGTRYYCCCFEGCCSTGIDSEALRLFWKKLENVPILQLNLKQRSS</sequence>
<proteinExistence type="predicted"/>
<name>A0AAF5HYV3_STRER</name>
<dbReference type="WBParaSite" id="TCONS_00003539.p1">
    <property type="protein sequence ID" value="TCONS_00003539.p1"/>
    <property type="gene ID" value="XLOC_003273"/>
</dbReference>
<evidence type="ECO:0000313" key="2">
    <source>
        <dbReference type="WBParaSite" id="TCONS_00003539.p1"/>
    </source>
</evidence>
<keyword evidence="1" id="KW-1185">Reference proteome</keyword>
<accession>A0AAF5HYV3</accession>
<evidence type="ECO:0000313" key="1">
    <source>
        <dbReference type="Proteomes" id="UP000035681"/>
    </source>
</evidence>
<dbReference type="Proteomes" id="UP000035681">
    <property type="component" value="Unplaced"/>
</dbReference>